<dbReference type="EMBL" id="LBYB01000008">
    <property type="protein sequence ID" value="KKR41646.1"/>
    <property type="molecule type" value="Genomic_DNA"/>
</dbReference>
<feature type="region of interest" description="Disordered" evidence="1">
    <location>
        <begin position="1"/>
        <end position="22"/>
    </location>
</feature>
<evidence type="ECO:0000259" key="3">
    <source>
        <dbReference type="Pfam" id="PF13399"/>
    </source>
</evidence>
<dbReference type="Pfam" id="PF13399">
    <property type="entry name" value="LytR_C"/>
    <property type="match status" value="1"/>
</dbReference>
<dbReference type="AlphaFoldDB" id="A0A0G0QWC3"/>
<feature type="compositionally biased region" description="Basic residues" evidence="1">
    <location>
        <begin position="1"/>
        <end position="15"/>
    </location>
</feature>
<dbReference type="Gene3D" id="3.30.420.590">
    <property type="match status" value="1"/>
</dbReference>
<dbReference type="PANTHER" id="PTHR33392:SF6">
    <property type="entry name" value="POLYISOPRENYL-TEICHOIC ACID--PEPTIDOGLYCAN TEICHOIC ACID TRANSFERASE TAGU"/>
    <property type="match status" value="1"/>
</dbReference>
<protein>
    <recommendedName>
        <fullName evidence="3">LytR/CpsA/Psr regulator C-terminal domain-containing protein</fullName>
    </recommendedName>
</protein>
<comment type="caution">
    <text evidence="4">The sequence shown here is derived from an EMBL/GenBank/DDBJ whole genome shotgun (WGS) entry which is preliminary data.</text>
</comment>
<name>A0A0G0QWC3_9BACT</name>
<dbReference type="InterPro" id="IPR027381">
    <property type="entry name" value="LytR/CpsA/Psr_C"/>
</dbReference>
<reference evidence="4 5" key="1">
    <citation type="journal article" date="2015" name="Nature">
        <title>rRNA introns, odd ribosomes, and small enigmatic genomes across a large radiation of phyla.</title>
        <authorList>
            <person name="Brown C.T."/>
            <person name="Hug L.A."/>
            <person name="Thomas B.C."/>
            <person name="Sharon I."/>
            <person name="Castelle C.J."/>
            <person name="Singh A."/>
            <person name="Wilkins M.J."/>
            <person name="Williams K.H."/>
            <person name="Banfield J.F."/>
        </authorList>
    </citation>
    <scope>NUCLEOTIDE SEQUENCE [LARGE SCALE GENOMIC DNA]</scope>
</reference>
<dbReference type="InterPro" id="IPR050922">
    <property type="entry name" value="LytR/CpsA/Psr_CW_biosynth"/>
</dbReference>
<evidence type="ECO:0000313" key="4">
    <source>
        <dbReference type="EMBL" id="KKR41646.1"/>
    </source>
</evidence>
<gene>
    <name evidence="4" type="ORF">UT77_C0008G0018</name>
</gene>
<feature type="domain" description="LytR/CpsA/Psr regulator C-terminal" evidence="3">
    <location>
        <begin position="260"/>
        <end position="345"/>
    </location>
</feature>
<feature type="transmembrane region" description="Helical" evidence="2">
    <location>
        <begin position="31"/>
        <end position="49"/>
    </location>
</feature>
<dbReference type="PANTHER" id="PTHR33392">
    <property type="entry name" value="POLYISOPRENYL-TEICHOIC ACID--PEPTIDOGLYCAN TEICHOIC ACID TRANSFERASE TAGU"/>
    <property type="match status" value="1"/>
</dbReference>
<keyword evidence="2" id="KW-0812">Transmembrane</keyword>
<organism evidence="4 5">
    <name type="scientific">Candidatus Daviesbacteria bacterium GW2011_GWC2_40_12</name>
    <dbReference type="NCBI Taxonomy" id="1618431"/>
    <lineage>
        <taxon>Bacteria</taxon>
        <taxon>Candidatus Daviesiibacteriota</taxon>
    </lineage>
</organism>
<proteinExistence type="predicted"/>
<evidence type="ECO:0000313" key="5">
    <source>
        <dbReference type="Proteomes" id="UP000034881"/>
    </source>
</evidence>
<accession>A0A0G0QWC3</accession>
<evidence type="ECO:0000256" key="1">
    <source>
        <dbReference type="SAM" id="MobiDB-lite"/>
    </source>
</evidence>
<keyword evidence="2" id="KW-0472">Membrane</keyword>
<keyword evidence="2" id="KW-1133">Transmembrane helix</keyword>
<sequence>MPAKSARAKSGRKKYWKDVQSKSKTKKRNKLALAVLGILVGILIIGWLINFTQSLFKPFNNAGSSAGNYQKKYSWDGSFNINLVIRTKNISLLSYNPTKGSIIILNIPDETFLELPNGFGKWQLRAIYDFGQTQGLGGDKLLKESLSSFFAVPIDGFLDLSASGVTSAEVIETLRKNPLSGYGLLSALKTDLTMWELLKFKMNISAVRFDKIKELNLDKLSVLQKDNLPDGSFVFISDPSILDSVLGDLVDPKIVSEHKTIAVLNATDKPQLAQKWARLITNLGGNVIITGNAPERLEKTQVFGEQSFTLKRLRQIFAPDDKISSSEGVMGSSRAQINVLIGEDYIDK</sequence>
<evidence type="ECO:0000256" key="2">
    <source>
        <dbReference type="SAM" id="Phobius"/>
    </source>
</evidence>
<dbReference type="Proteomes" id="UP000034881">
    <property type="component" value="Unassembled WGS sequence"/>
</dbReference>